<dbReference type="GO" id="GO:0044281">
    <property type="term" value="P:small molecule metabolic process"/>
    <property type="evidence" value="ECO:0007669"/>
    <property type="project" value="UniProtKB-ARBA"/>
</dbReference>
<proteinExistence type="predicted"/>
<dbReference type="InterPro" id="IPR041492">
    <property type="entry name" value="HAD_2"/>
</dbReference>
<reference evidence="5 6" key="1">
    <citation type="journal article" date="2007" name="PLoS ONE">
        <title>Analysis of the neurotoxin complex genes in Clostridium botulinum A1-A4 and B1 strains: BoNT/A3, /Ba4 and /B1 clusters are located within plasmids.</title>
        <authorList>
            <person name="Smith T.J."/>
            <person name="Hill K.K."/>
            <person name="Foley B.T."/>
            <person name="Detter J.C."/>
            <person name="Munk A.C."/>
            <person name="Bruce D.C."/>
            <person name="Doggett N.A."/>
            <person name="Smith L.A."/>
            <person name="Marks J.D."/>
            <person name="Xie G."/>
            <person name="Brettin T.S."/>
        </authorList>
    </citation>
    <scope>NUCLEOTIDE SEQUENCE [LARGE SCALE GENOMIC DNA]</scope>
    <source>
        <strain evidence="6">657 / Type Ba4</strain>
    </source>
</reference>
<protein>
    <submittedName>
        <fullName evidence="5">HAD-superfamily hydrolase, subfamily IA, variant 1</fullName>
    </submittedName>
</protein>
<organism evidence="5 6">
    <name type="scientific">Clostridium botulinum (strain 657 / Type Ba4)</name>
    <dbReference type="NCBI Taxonomy" id="515621"/>
    <lineage>
        <taxon>Bacteria</taxon>
        <taxon>Bacillati</taxon>
        <taxon>Bacillota</taxon>
        <taxon>Clostridia</taxon>
        <taxon>Eubacteriales</taxon>
        <taxon>Clostridiaceae</taxon>
        <taxon>Clostridium</taxon>
    </lineage>
</organism>
<evidence type="ECO:0000256" key="4">
    <source>
        <dbReference type="ARBA" id="ARBA00022842"/>
    </source>
</evidence>
<dbReference type="KEGG" id="cbi:CLJ_B2949"/>
<evidence type="ECO:0000313" key="6">
    <source>
        <dbReference type="Proteomes" id="UP000002333"/>
    </source>
</evidence>
<dbReference type="PANTHER" id="PTHR46470">
    <property type="entry name" value="N-ACYLNEURAMINATE-9-PHOSPHATASE"/>
    <property type="match status" value="1"/>
</dbReference>
<accession>A0A3F3A514</accession>
<keyword evidence="2" id="KW-0479">Metal-binding</keyword>
<dbReference type="NCBIfam" id="TIGR01549">
    <property type="entry name" value="HAD-SF-IA-v1"/>
    <property type="match status" value="1"/>
</dbReference>
<evidence type="ECO:0000256" key="2">
    <source>
        <dbReference type="ARBA" id="ARBA00022723"/>
    </source>
</evidence>
<dbReference type="Pfam" id="PF13419">
    <property type="entry name" value="HAD_2"/>
    <property type="match status" value="1"/>
</dbReference>
<dbReference type="EMBL" id="CP001083">
    <property type="protein sequence ID" value="ACQ54719.1"/>
    <property type="molecule type" value="Genomic_DNA"/>
</dbReference>
<dbReference type="SFLD" id="SFLDG01129">
    <property type="entry name" value="C1.5:_HAD__Beta-PGM__Phosphata"/>
    <property type="match status" value="1"/>
</dbReference>
<keyword evidence="4" id="KW-0460">Magnesium</keyword>
<comment type="cofactor">
    <cofactor evidence="1">
        <name>Mg(2+)</name>
        <dbReference type="ChEBI" id="CHEBI:18420"/>
    </cofactor>
</comment>
<gene>
    <name evidence="5" type="ordered locus">CLJ_B2949</name>
</gene>
<dbReference type="InterPro" id="IPR051400">
    <property type="entry name" value="HAD-like_hydrolase"/>
</dbReference>
<dbReference type="InterPro" id="IPR036412">
    <property type="entry name" value="HAD-like_sf"/>
</dbReference>
<evidence type="ECO:0000256" key="3">
    <source>
        <dbReference type="ARBA" id="ARBA00022801"/>
    </source>
</evidence>
<dbReference type="PANTHER" id="PTHR46470:SF2">
    <property type="entry name" value="GLYCERALDEHYDE 3-PHOSPHATE PHOSPHATASE"/>
    <property type="match status" value="1"/>
</dbReference>
<evidence type="ECO:0000313" key="5">
    <source>
        <dbReference type="EMBL" id="ACQ54719.1"/>
    </source>
</evidence>
<evidence type="ECO:0000256" key="1">
    <source>
        <dbReference type="ARBA" id="ARBA00001946"/>
    </source>
</evidence>
<dbReference type="SFLD" id="SFLDS00003">
    <property type="entry name" value="Haloacid_Dehalogenase"/>
    <property type="match status" value="1"/>
</dbReference>
<dbReference type="Proteomes" id="UP000002333">
    <property type="component" value="Chromosome"/>
</dbReference>
<dbReference type="InterPro" id="IPR023214">
    <property type="entry name" value="HAD_sf"/>
</dbReference>
<dbReference type="InterPro" id="IPR006439">
    <property type="entry name" value="HAD-SF_hydro_IA"/>
</dbReference>
<dbReference type="SUPFAM" id="SSF56784">
    <property type="entry name" value="HAD-like"/>
    <property type="match status" value="1"/>
</dbReference>
<name>A0A3F3A514_CLOB6</name>
<dbReference type="Gene3D" id="1.10.150.520">
    <property type="match status" value="1"/>
</dbReference>
<sequence length="220" mass="25848">MINTIIFDLDDTLYKELDFVYGAFKEVCTYLSNKYNKDEKQLYKDILNTLEEHGRGKIFNIICEKYNMKADIKELVKIYREAKPKISLYEDAKYILTYLKAKNVGIITDGKASVQWNKIKLLGLEKMVDKIIVTDDFGLDFWKPHEFAYREMLKYFNCTSEQCIYVGDNPHKDFIGARKVGMHTVRIIREVGDHMNTFLDANYEADNKINSLREMANFLN</sequence>
<dbReference type="GO" id="GO:0046872">
    <property type="term" value="F:metal ion binding"/>
    <property type="evidence" value="ECO:0007669"/>
    <property type="project" value="UniProtKB-KW"/>
</dbReference>
<dbReference type="NCBIfam" id="TIGR01509">
    <property type="entry name" value="HAD-SF-IA-v3"/>
    <property type="match status" value="1"/>
</dbReference>
<reference evidence="6" key="2">
    <citation type="submission" date="2008-05" db="EMBL/GenBank/DDBJ databases">
        <title>Genome sequence of Clostridium botulinum Ba4 strain 657.</title>
        <authorList>
            <person name="Shrivastava S."/>
            <person name="Brown J.L."/>
            <person name="Bruce D."/>
            <person name="Detter C."/>
            <person name="Munk C."/>
            <person name="Smith L.A."/>
            <person name="Smith T.J."/>
            <person name="Sutton G."/>
            <person name="Brettin T.S."/>
        </authorList>
    </citation>
    <scope>NUCLEOTIDE SEQUENCE [LARGE SCALE GENOMIC DNA]</scope>
    <source>
        <strain evidence="6">657 / Type Ba4</strain>
    </source>
</reference>
<dbReference type="AlphaFoldDB" id="A0A3F3A514"/>
<dbReference type="GO" id="GO:0016791">
    <property type="term" value="F:phosphatase activity"/>
    <property type="evidence" value="ECO:0007669"/>
    <property type="project" value="TreeGrafter"/>
</dbReference>
<keyword evidence="3 5" id="KW-0378">Hydrolase</keyword>
<dbReference type="Gene3D" id="3.40.50.1000">
    <property type="entry name" value="HAD superfamily/HAD-like"/>
    <property type="match status" value="1"/>
</dbReference>